<evidence type="ECO:0000256" key="9">
    <source>
        <dbReference type="ARBA" id="ARBA00023136"/>
    </source>
</evidence>
<dbReference type="CDD" id="cd15860">
    <property type="entry name" value="SNARE_USE1"/>
    <property type="match status" value="1"/>
</dbReference>
<dbReference type="Proteomes" id="UP000837801">
    <property type="component" value="Unassembled WGS sequence"/>
</dbReference>
<evidence type="ECO:0000256" key="2">
    <source>
        <dbReference type="ARBA" id="ARBA00007891"/>
    </source>
</evidence>
<comment type="subcellular location">
    <subcellularLocation>
        <location evidence="1">Endoplasmic reticulum membrane</location>
        <topology evidence="1">Single-pass type IV membrane protein</topology>
    </subcellularLocation>
</comment>
<dbReference type="PANTHER" id="PTHR13050:SF7">
    <property type="entry name" value="VESICLE TRANSPORT PROTEIN USE1"/>
    <property type="match status" value="1"/>
</dbReference>
<keyword evidence="12" id="KW-1185">Reference proteome</keyword>
<keyword evidence="3" id="KW-0813">Transport</keyword>
<evidence type="ECO:0000313" key="11">
    <source>
        <dbReference type="EMBL" id="CAH2351306.1"/>
    </source>
</evidence>
<dbReference type="GO" id="GO:0031201">
    <property type="term" value="C:SNARE complex"/>
    <property type="evidence" value="ECO:0007669"/>
    <property type="project" value="TreeGrafter"/>
</dbReference>
<reference evidence="11" key="1">
    <citation type="submission" date="2022-03" db="EMBL/GenBank/DDBJ databases">
        <authorList>
            <person name="Legras J.-L."/>
            <person name="Devillers H."/>
            <person name="Grondin C."/>
        </authorList>
    </citation>
    <scope>NUCLEOTIDE SEQUENCE</scope>
    <source>
        <strain evidence="11">CLIB 1423</strain>
    </source>
</reference>
<evidence type="ECO:0000313" key="12">
    <source>
        <dbReference type="Proteomes" id="UP000837801"/>
    </source>
</evidence>
<keyword evidence="9 10" id="KW-0472">Membrane</keyword>
<dbReference type="GO" id="GO:0006890">
    <property type="term" value="P:retrograde vesicle-mediated transport, Golgi to endoplasmic reticulum"/>
    <property type="evidence" value="ECO:0007669"/>
    <property type="project" value="TreeGrafter"/>
</dbReference>
<dbReference type="AlphaFoldDB" id="A0A9P0VXC0"/>
<keyword evidence="4 10" id="KW-0812">Transmembrane</keyword>
<evidence type="ECO:0000256" key="5">
    <source>
        <dbReference type="ARBA" id="ARBA00022824"/>
    </source>
</evidence>
<gene>
    <name evidence="11" type="ORF">CLIB1423_03S03290</name>
</gene>
<comment type="caution">
    <text evidence="11">The sequence shown here is derived from an EMBL/GenBank/DDBJ whole genome shotgun (WGS) entry which is preliminary data.</text>
</comment>
<protein>
    <submittedName>
        <fullName evidence="11">Uncharacterized protein</fullName>
    </submittedName>
</protein>
<dbReference type="OrthoDB" id="4008582at2759"/>
<dbReference type="Pfam" id="PF09753">
    <property type="entry name" value="Use1"/>
    <property type="match status" value="1"/>
</dbReference>
<dbReference type="PANTHER" id="PTHR13050">
    <property type="entry name" value="USE1-LIKE PROTEIN"/>
    <property type="match status" value="1"/>
</dbReference>
<evidence type="ECO:0000256" key="10">
    <source>
        <dbReference type="SAM" id="Phobius"/>
    </source>
</evidence>
<keyword evidence="6" id="KW-0931">ER-Golgi transport</keyword>
<evidence type="ECO:0000256" key="6">
    <source>
        <dbReference type="ARBA" id="ARBA00022892"/>
    </source>
</evidence>
<keyword evidence="8 10" id="KW-1133">Transmembrane helix</keyword>
<dbReference type="GO" id="GO:0015031">
    <property type="term" value="P:protein transport"/>
    <property type="evidence" value="ECO:0007669"/>
    <property type="project" value="UniProtKB-KW"/>
</dbReference>
<comment type="similarity">
    <text evidence="2">Belongs to the USE1 family.</text>
</comment>
<feature type="transmembrane region" description="Helical" evidence="10">
    <location>
        <begin position="230"/>
        <end position="253"/>
    </location>
</feature>
<keyword evidence="5" id="KW-0256">Endoplasmic reticulum</keyword>
<dbReference type="GO" id="GO:0005484">
    <property type="term" value="F:SNAP receptor activity"/>
    <property type="evidence" value="ECO:0007669"/>
    <property type="project" value="TreeGrafter"/>
</dbReference>
<evidence type="ECO:0000256" key="1">
    <source>
        <dbReference type="ARBA" id="ARBA00004163"/>
    </source>
</evidence>
<proteinExistence type="inferred from homology"/>
<dbReference type="GO" id="GO:0005789">
    <property type="term" value="C:endoplasmic reticulum membrane"/>
    <property type="evidence" value="ECO:0007669"/>
    <property type="project" value="UniProtKB-SubCell"/>
</dbReference>
<evidence type="ECO:0000256" key="7">
    <source>
        <dbReference type="ARBA" id="ARBA00022927"/>
    </source>
</evidence>
<evidence type="ECO:0000256" key="8">
    <source>
        <dbReference type="ARBA" id="ARBA00022989"/>
    </source>
</evidence>
<dbReference type="EMBL" id="CAKXYY010000003">
    <property type="protein sequence ID" value="CAH2351306.1"/>
    <property type="molecule type" value="Genomic_DNA"/>
</dbReference>
<keyword evidence="7" id="KW-0653">Protein transport</keyword>
<evidence type="ECO:0000256" key="3">
    <source>
        <dbReference type="ARBA" id="ARBA00022448"/>
    </source>
</evidence>
<accession>A0A9P0VXC0</accession>
<evidence type="ECO:0000256" key="4">
    <source>
        <dbReference type="ARBA" id="ARBA00022692"/>
    </source>
</evidence>
<dbReference type="InterPro" id="IPR019150">
    <property type="entry name" value="Vesicle_transport_protein_Use1"/>
</dbReference>
<name>A0A9P0VXC0_9ASCO</name>
<organism evidence="11 12">
    <name type="scientific">[Candida] railenensis</name>
    <dbReference type="NCBI Taxonomy" id="45579"/>
    <lineage>
        <taxon>Eukaryota</taxon>
        <taxon>Fungi</taxon>
        <taxon>Dikarya</taxon>
        <taxon>Ascomycota</taxon>
        <taxon>Saccharomycotina</taxon>
        <taxon>Pichiomycetes</taxon>
        <taxon>Debaryomycetaceae</taxon>
        <taxon>Kurtzmaniella</taxon>
    </lineage>
</organism>
<sequence length="259" mass="29394">MLLLSELHTTMSDTSRILSKCKQELNDLDIPSYFSPNSTYTIPSKSPLITKLKLSKINDELKNLRLAYKNDQEKCRQEIAPLQSILDEKTFVNNQIMQIWIESYSPKVQTHNAAVTADEVEDDLNEIADDSEADQENLSSLRKRLLTSNPHSMLDKTNDYHDSIQEDILSELTGFATSLKDSALRLSSKIVEDAAIVEKTNENLLKNSDLMGLIDKNLNNYVLNKTGGKISFWFLIKVLAGVFVIFFLMVALIKIFPKF</sequence>